<keyword evidence="3 5" id="KW-1133">Transmembrane helix</keyword>
<name>A0ABD5S0A4_9EURY</name>
<gene>
    <name evidence="7" type="ORF">ACFQE1_11745</name>
</gene>
<proteinExistence type="predicted"/>
<dbReference type="Proteomes" id="UP001596328">
    <property type="component" value="Unassembled WGS sequence"/>
</dbReference>
<sequence>MSPLQASLVRGSWDNVVLLLGAFVVLLLGAEVFTNGVEWFGHRFGVSESATGSVLAAVGTALPETTIPVVAILQGVHSGDANAASEVGVGAILGAPFMLATVATFLVGASVLYFGGRRTHGTEFHFDAESTRRDLAFFLVGYSVAFAAALVHSRTVAYAVGALLVCLYLLYVYRSLAGGELVEGGGLDDLHLGALVERGERLLPIPSEPG</sequence>
<evidence type="ECO:0000256" key="4">
    <source>
        <dbReference type="ARBA" id="ARBA00023136"/>
    </source>
</evidence>
<evidence type="ECO:0000256" key="5">
    <source>
        <dbReference type="SAM" id="Phobius"/>
    </source>
</evidence>
<evidence type="ECO:0000256" key="1">
    <source>
        <dbReference type="ARBA" id="ARBA00004141"/>
    </source>
</evidence>
<keyword evidence="8" id="KW-1185">Reference proteome</keyword>
<comment type="caution">
    <text evidence="7">The sequence shown here is derived from an EMBL/GenBank/DDBJ whole genome shotgun (WGS) entry which is preliminary data.</text>
</comment>
<feature type="transmembrane region" description="Helical" evidence="5">
    <location>
        <begin position="91"/>
        <end position="114"/>
    </location>
</feature>
<evidence type="ECO:0000259" key="6">
    <source>
        <dbReference type="Pfam" id="PF01699"/>
    </source>
</evidence>
<comment type="subcellular location">
    <subcellularLocation>
        <location evidence="1">Membrane</location>
        <topology evidence="1">Multi-pass membrane protein</topology>
    </subcellularLocation>
</comment>
<feature type="domain" description="Sodium/calcium exchanger membrane region" evidence="6">
    <location>
        <begin position="16"/>
        <end position="175"/>
    </location>
</feature>
<evidence type="ECO:0000313" key="8">
    <source>
        <dbReference type="Proteomes" id="UP001596328"/>
    </source>
</evidence>
<reference evidence="7 8" key="1">
    <citation type="journal article" date="2019" name="Int. J. Syst. Evol. Microbiol.">
        <title>The Global Catalogue of Microorganisms (GCM) 10K type strain sequencing project: providing services to taxonomists for standard genome sequencing and annotation.</title>
        <authorList>
            <consortium name="The Broad Institute Genomics Platform"/>
            <consortium name="The Broad Institute Genome Sequencing Center for Infectious Disease"/>
            <person name="Wu L."/>
            <person name="Ma J."/>
        </authorList>
    </citation>
    <scope>NUCLEOTIDE SEQUENCE [LARGE SCALE GENOMIC DNA]</scope>
    <source>
        <strain evidence="7 8">NBRC 111368</strain>
    </source>
</reference>
<dbReference type="Pfam" id="PF01699">
    <property type="entry name" value="Na_Ca_ex"/>
    <property type="match status" value="1"/>
</dbReference>
<protein>
    <submittedName>
        <fullName evidence="7">Sodium:calcium antiporter</fullName>
    </submittedName>
</protein>
<feature type="non-terminal residue" evidence="7">
    <location>
        <position position="210"/>
    </location>
</feature>
<evidence type="ECO:0000256" key="3">
    <source>
        <dbReference type="ARBA" id="ARBA00022989"/>
    </source>
</evidence>
<keyword evidence="4 5" id="KW-0472">Membrane</keyword>
<dbReference type="AlphaFoldDB" id="A0ABD5S0A4"/>
<dbReference type="InterPro" id="IPR044880">
    <property type="entry name" value="NCX_ion-bd_dom_sf"/>
</dbReference>
<dbReference type="EMBL" id="JBHSWU010000363">
    <property type="protein sequence ID" value="MFC6725031.1"/>
    <property type="molecule type" value="Genomic_DNA"/>
</dbReference>
<organism evidence="7 8">
    <name type="scientific">Halobium palmae</name>
    <dbReference type="NCBI Taxonomy" id="1776492"/>
    <lineage>
        <taxon>Archaea</taxon>
        <taxon>Methanobacteriati</taxon>
        <taxon>Methanobacteriota</taxon>
        <taxon>Stenosarchaea group</taxon>
        <taxon>Halobacteria</taxon>
        <taxon>Halobacteriales</taxon>
        <taxon>Haloferacaceae</taxon>
        <taxon>Halobium</taxon>
    </lineage>
</organism>
<feature type="transmembrane region" description="Helical" evidence="5">
    <location>
        <begin position="157"/>
        <end position="173"/>
    </location>
</feature>
<accession>A0ABD5S0A4</accession>
<feature type="transmembrane region" description="Helical" evidence="5">
    <location>
        <begin position="135"/>
        <end position="151"/>
    </location>
</feature>
<evidence type="ECO:0000313" key="7">
    <source>
        <dbReference type="EMBL" id="MFC6725031.1"/>
    </source>
</evidence>
<dbReference type="Gene3D" id="1.20.1420.30">
    <property type="entry name" value="NCX, central ion-binding region"/>
    <property type="match status" value="1"/>
</dbReference>
<evidence type="ECO:0000256" key="2">
    <source>
        <dbReference type="ARBA" id="ARBA00022692"/>
    </source>
</evidence>
<keyword evidence="2 5" id="KW-0812">Transmembrane</keyword>
<dbReference type="GO" id="GO:0016020">
    <property type="term" value="C:membrane"/>
    <property type="evidence" value="ECO:0007669"/>
    <property type="project" value="UniProtKB-SubCell"/>
</dbReference>
<feature type="transmembrane region" description="Helical" evidence="5">
    <location>
        <begin position="12"/>
        <end position="30"/>
    </location>
</feature>
<dbReference type="InterPro" id="IPR004837">
    <property type="entry name" value="NaCa_Exmemb"/>
</dbReference>